<dbReference type="Proteomes" id="UP000306825">
    <property type="component" value="Chromosome"/>
</dbReference>
<protein>
    <submittedName>
        <fullName evidence="2">Uncharacterized protein</fullName>
    </submittedName>
</protein>
<evidence type="ECO:0000313" key="3">
    <source>
        <dbReference type="Proteomes" id="UP000306825"/>
    </source>
</evidence>
<reference evidence="2 3" key="1">
    <citation type="submission" date="2019-05" db="EMBL/GenBank/DDBJ databases">
        <title>A comparative analysis of the Nautiliaceae.</title>
        <authorList>
            <person name="Grosche A."/>
            <person name="Smedile F."/>
            <person name="Vetriani C."/>
        </authorList>
    </citation>
    <scope>NUCLEOTIDE SEQUENCE [LARGE SCALE GENOMIC DNA]</scope>
    <source>
        <strain evidence="2 3">TB-2</strain>
    </source>
</reference>
<accession>A0ABX5V6R9</accession>
<evidence type="ECO:0000313" key="2">
    <source>
        <dbReference type="EMBL" id="QCT93679.1"/>
    </source>
</evidence>
<evidence type="ECO:0000256" key="1">
    <source>
        <dbReference type="SAM" id="SignalP"/>
    </source>
</evidence>
<sequence length="330" mass="39404">MRVLNSLFFPLFLFASTFSFQVKSENYSDFMPISELFNKWKTFYSKSGNNYLYLNNEISLSYNKFGIFKSLFLFGKSNKDSVYLLYVLNSKSELQKGNYNIDIELKGYEREGVFFKYKFSNFKFRINFFKVLNHQNGFLQGSVIATENNKYTFNGFTDYYFSKNYLYHLWDYKKSYGYGYGIDFNYKYAFQNGYIKFNINDIGKMYIYNSPHSIVYINSSNKTEKNGYITYNPIISGKETYENIVLNSITKYQIEANYKKIIIGSKKINDLIIPYIGYKEKMFTFKYDFRFKSFGLKYKKRNFLFSCYTNNIILNKASSLGFNFSYYHSF</sequence>
<keyword evidence="1" id="KW-0732">Signal</keyword>
<proteinExistence type="predicted"/>
<organism evidence="2 3">
    <name type="scientific">Caminibacter mediatlanticus TB-2</name>
    <dbReference type="NCBI Taxonomy" id="391592"/>
    <lineage>
        <taxon>Bacteria</taxon>
        <taxon>Pseudomonadati</taxon>
        <taxon>Campylobacterota</taxon>
        <taxon>Epsilonproteobacteria</taxon>
        <taxon>Nautiliales</taxon>
        <taxon>Nautiliaceae</taxon>
        <taxon>Caminibacter</taxon>
    </lineage>
</organism>
<gene>
    <name evidence="2" type="ORF">FE773_00280</name>
</gene>
<keyword evidence="3" id="KW-1185">Reference proteome</keyword>
<name>A0ABX5V6R9_9BACT</name>
<feature type="signal peptide" evidence="1">
    <location>
        <begin position="1"/>
        <end position="15"/>
    </location>
</feature>
<dbReference type="RefSeq" id="WP_138322692.1">
    <property type="nucleotide sequence ID" value="NZ_CP040463.1"/>
</dbReference>
<dbReference type="EMBL" id="CP040463">
    <property type="protein sequence ID" value="QCT93679.1"/>
    <property type="molecule type" value="Genomic_DNA"/>
</dbReference>
<feature type="chain" id="PRO_5047112588" evidence="1">
    <location>
        <begin position="16"/>
        <end position="330"/>
    </location>
</feature>